<evidence type="ECO:0000256" key="1">
    <source>
        <dbReference type="SAM" id="Phobius"/>
    </source>
</evidence>
<evidence type="ECO:0000313" key="3">
    <source>
        <dbReference type="Proteomes" id="UP000177152"/>
    </source>
</evidence>
<feature type="transmembrane region" description="Helical" evidence="1">
    <location>
        <begin position="12"/>
        <end position="38"/>
    </location>
</feature>
<dbReference type="AlphaFoldDB" id="A0A1G2K8N6"/>
<keyword evidence="1" id="KW-1133">Transmembrane helix</keyword>
<dbReference type="EMBL" id="MHQC01000007">
    <property type="protein sequence ID" value="OGZ95583.1"/>
    <property type="molecule type" value="Genomic_DNA"/>
</dbReference>
<sequence length="247" mass="27801">MDIAIHLTLWNVLATLFGIIILAVLGFLFWPTALYFAWRATGGAYRARKESGSKNMAEAFGIPHPCHLSVEVEKVLGARLPGYTHQETANVLEIPSVLLMEKVENAPIKVTLRFVRVFSVKASSVRRGCHGHYSLAKSYFYDRLCGGDPRCGGGQKGLFAPRWRTFVEWLRLMLFLRKNVALYSIPGLVVAYSNKNPQLYVYDNDGKPCSFLDIFCGKEEDIRAYLTPANKEDSDRRLVPIMVKPPS</sequence>
<proteinExistence type="predicted"/>
<keyword evidence="1" id="KW-0812">Transmembrane</keyword>
<organism evidence="2 3">
    <name type="scientific">Candidatus Sungbacteria bacterium RIFCSPHIGHO2_01_FULL_47_32</name>
    <dbReference type="NCBI Taxonomy" id="1802264"/>
    <lineage>
        <taxon>Bacteria</taxon>
        <taxon>Candidatus Sungiibacteriota</taxon>
    </lineage>
</organism>
<protein>
    <submittedName>
        <fullName evidence="2">Uncharacterized protein</fullName>
    </submittedName>
</protein>
<evidence type="ECO:0000313" key="2">
    <source>
        <dbReference type="EMBL" id="OGZ95583.1"/>
    </source>
</evidence>
<gene>
    <name evidence="2" type="ORF">A2633_06635</name>
</gene>
<name>A0A1G2K8N6_9BACT</name>
<reference evidence="2 3" key="1">
    <citation type="journal article" date="2016" name="Nat. Commun.">
        <title>Thousands of microbial genomes shed light on interconnected biogeochemical processes in an aquifer system.</title>
        <authorList>
            <person name="Anantharaman K."/>
            <person name="Brown C.T."/>
            <person name="Hug L.A."/>
            <person name="Sharon I."/>
            <person name="Castelle C.J."/>
            <person name="Probst A.J."/>
            <person name="Thomas B.C."/>
            <person name="Singh A."/>
            <person name="Wilkins M.J."/>
            <person name="Karaoz U."/>
            <person name="Brodie E.L."/>
            <person name="Williams K.H."/>
            <person name="Hubbard S.S."/>
            <person name="Banfield J.F."/>
        </authorList>
    </citation>
    <scope>NUCLEOTIDE SEQUENCE [LARGE SCALE GENOMIC DNA]</scope>
</reference>
<comment type="caution">
    <text evidence="2">The sequence shown here is derived from an EMBL/GenBank/DDBJ whole genome shotgun (WGS) entry which is preliminary data.</text>
</comment>
<keyword evidence="1" id="KW-0472">Membrane</keyword>
<accession>A0A1G2K8N6</accession>
<dbReference type="Proteomes" id="UP000177152">
    <property type="component" value="Unassembled WGS sequence"/>
</dbReference>